<dbReference type="NCBIfam" id="NF009475">
    <property type="entry name" value="PRK12838.1"/>
    <property type="match status" value="1"/>
</dbReference>
<dbReference type="PANTHER" id="PTHR11405:SF5">
    <property type="entry name" value="CAD PROTEIN"/>
    <property type="match status" value="1"/>
</dbReference>
<dbReference type="GO" id="GO:0004359">
    <property type="term" value="F:glutaminase activity"/>
    <property type="evidence" value="ECO:0007669"/>
    <property type="project" value="UniProtKB-EC"/>
</dbReference>
<dbReference type="PRINTS" id="PR00100">
    <property type="entry name" value="AOTCASE"/>
</dbReference>
<dbReference type="InterPro" id="IPR016185">
    <property type="entry name" value="PreATP-grasp_dom_sf"/>
</dbReference>
<dbReference type="OrthoDB" id="434at2759"/>
<evidence type="ECO:0000256" key="1">
    <source>
        <dbReference type="ARBA" id="ARBA00001947"/>
    </source>
</evidence>
<dbReference type="PROSITE" id="PS00867">
    <property type="entry name" value="CPSASE_2"/>
    <property type="match status" value="2"/>
</dbReference>
<dbReference type="PROSITE" id="PS51855">
    <property type="entry name" value="MGS"/>
    <property type="match status" value="1"/>
</dbReference>
<dbReference type="CDD" id="cd01423">
    <property type="entry name" value="MGS_CPS_I_III"/>
    <property type="match status" value="1"/>
</dbReference>
<keyword evidence="9" id="KW-0677">Repeat</keyword>
<comment type="catalytic activity">
    <reaction evidence="22">
        <text>hydrogencarbonate + L-glutamine + 2 ATP + H2O = carbamoyl phosphate + L-glutamate + 2 ADP + phosphate + 2 H(+)</text>
        <dbReference type="Rhea" id="RHEA:18633"/>
        <dbReference type="ChEBI" id="CHEBI:15377"/>
        <dbReference type="ChEBI" id="CHEBI:15378"/>
        <dbReference type="ChEBI" id="CHEBI:17544"/>
        <dbReference type="ChEBI" id="CHEBI:29985"/>
        <dbReference type="ChEBI" id="CHEBI:30616"/>
        <dbReference type="ChEBI" id="CHEBI:43474"/>
        <dbReference type="ChEBI" id="CHEBI:58228"/>
        <dbReference type="ChEBI" id="CHEBI:58359"/>
        <dbReference type="ChEBI" id="CHEBI:456216"/>
        <dbReference type="EC" id="6.3.5.5"/>
    </reaction>
</comment>
<dbReference type="Pfam" id="PF00185">
    <property type="entry name" value="OTCace"/>
    <property type="match status" value="1"/>
</dbReference>
<evidence type="ECO:0000256" key="19">
    <source>
        <dbReference type="ARBA" id="ARBA00043998"/>
    </source>
</evidence>
<dbReference type="PROSITE" id="PS51273">
    <property type="entry name" value="GATASE_TYPE_1"/>
    <property type="match status" value="1"/>
</dbReference>
<dbReference type="GeneID" id="14876419"/>
<evidence type="ECO:0000313" key="28">
    <source>
        <dbReference type="EMBL" id="EGG23846.1"/>
    </source>
</evidence>
<evidence type="ECO:0000256" key="23">
    <source>
        <dbReference type="ARBA" id="ARBA00048859"/>
    </source>
</evidence>
<dbReference type="PROSITE" id="PS00866">
    <property type="entry name" value="CPSASE_1"/>
    <property type="match status" value="2"/>
</dbReference>
<dbReference type="FunFam" id="3.30.1490.20:FF:000001">
    <property type="entry name" value="Carbamoyl-phosphate synthase large chain"/>
    <property type="match status" value="1"/>
</dbReference>
<dbReference type="InterPro" id="IPR002195">
    <property type="entry name" value="Dihydroorotase_CS"/>
</dbReference>
<comment type="catalytic activity">
    <reaction evidence="23">
        <text>carbamoyl phosphate + L-aspartate = N-carbamoyl-L-aspartate + phosphate + H(+)</text>
        <dbReference type="Rhea" id="RHEA:20013"/>
        <dbReference type="ChEBI" id="CHEBI:15378"/>
        <dbReference type="ChEBI" id="CHEBI:29991"/>
        <dbReference type="ChEBI" id="CHEBI:32814"/>
        <dbReference type="ChEBI" id="CHEBI:43474"/>
        <dbReference type="ChEBI" id="CHEBI:58228"/>
        <dbReference type="EC" id="2.1.3.2"/>
    </reaction>
</comment>
<dbReference type="NCBIfam" id="NF003671">
    <property type="entry name" value="PRK05294.1"/>
    <property type="match status" value="1"/>
</dbReference>
<evidence type="ECO:0000256" key="21">
    <source>
        <dbReference type="ARBA" id="ARBA00048492"/>
    </source>
</evidence>
<dbReference type="GO" id="GO:0006541">
    <property type="term" value="P:glutamine metabolic process"/>
    <property type="evidence" value="ECO:0007669"/>
    <property type="project" value="EnsemblProtists"/>
</dbReference>
<evidence type="ECO:0000256" key="6">
    <source>
        <dbReference type="ARBA" id="ARBA00022598"/>
    </source>
</evidence>
<evidence type="ECO:0000256" key="10">
    <source>
        <dbReference type="ARBA" id="ARBA00022741"/>
    </source>
</evidence>
<dbReference type="SUPFAM" id="SSF51556">
    <property type="entry name" value="Metallo-dependent hydrolases"/>
    <property type="match status" value="1"/>
</dbReference>
<dbReference type="InterPro" id="IPR005480">
    <property type="entry name" value="CPSase_lsu_oligo"/>
</dbReference>
<dbReference type="PROSITE" id="PS50975">
    <property type="entry name" value="ATP_GRASP"/>
    <property type="match status" value="2"/>
</dbReference>
<dbReference type="InterPro" id="IPR011607">
    <property type="entry name" value="MGS-like_dom"/>
</dbReference>
<dbReference type="InterPro" id="IPR013815">
    <property type="entry name" value="ATP_grasp_subdomain_1"/>
</dbReference>
<dbReference type="SUPFAM" id="SSF52317">
    <property type="entry name" value="Class I glutamine amidotransferase-like"/>
    <property type="match status" value="1"/>
</dbReference>
<comment type="similarity">
    <text evidence="16">In the 3rd section; belongs to the metallo-dependent hydrolases superfamily. DHOase family. CAD subfamily.</text>
</comment>
<organism evidence="28 29">
    <name type="scientific">Cavenderia fasciculata</name>
    <name type="common">Slime mold</name>
    <name type="synonym">Dictyostelium fasciculatum</name>
    <dbReference type="NCBI Taxonomy" id="261658"/>
    <lineage>
        <taxon>Eukaryota</taxon>
        <taxon>Amoebozoa</taxon>
        <taxon>Evosea</taxon>
        <taxon>Eumycetozoa</taxon>
        <taxon>Dictyostelia</taxon>
        <taxon>Acytosteliales</taxon>
        <taxon>Cavenderiaceae</taxon>
        <taxon>Cavenderia</taxon>
    </lineage>
</organism>
<dbReference type="InterPro" id="IPR006275">
    <property type="entry name" value="CPSase_lsu"/>
</dbReference>
<dbReference type="NCBIfam" id="TIGR00670">
    <property type="entry name" value="asp_carb_tr"/>
    <property type="match status" value="1"/>
</dbReference>
<evidence type="ECO:0000256" key="14">
    <source>
        <dbReference type="ARBA" id="ARBA00022975"/>
    </source>
</evidence>
<dbReference type="NCBIfam" id="NF002032">
    <property type="entry name" value="PRK00856.1"/>
    <property type="match status" value="1"/>
</dbReference>
<dbReference type="GO" id="GO:0004070">
    <property type="term" value="F:aspartate carbamoyltransferase activity"/>
    <property type="evidence" value="ECO:0007669"/>
    <property type="project" value="UniProtKB-EC"/>
</dbReference>
<dbReference type="FunFam" id="3.30.470.20:FF:000004">
    <property type="entry name" value="Carbamoyl-phosphate synthase (glutamine-hydrolyzing)"/>
    <property type="match status" value="1"/>
</dbReference>
<comment type="catalytic activity">
    <reaction evidence="24">
        <text>L-glutamine + H2O = L-glutamate + NH4(+)</text>
        <dbReference type="Rhea" id="RHEA:15889"/>
        <dbReference type="ChEBI" id="CHEBI:15377"/>
        <dbReference type="ChEBI" id="CHEBI:28938"/>
        <dbReference type="ChEBI" id="CHEBI:29985"/>
        <dbReference type="ChEBI" id="CHEBI:58359"/>
        <dbReference type="EC" id="3.5.1.2"/>
    </reaction>
</comment>
<evidence type="ECO:0000313" key="29">
    <source>
        <dbReference type="Proteomes" id="UP000007797"/>
    </source>
</evidence>
<dbReference type="InterPro" id="IPR017926">
    <property type="entry name" value="GATASE"/>
</dbReference>
<keyword evidence="29" id="KW-1185">Reference proteome</keyword>
<comment type="pathway">
    <text evidence="3">Pyrimidine metabolism; UMP biosynthesis via de novo pathway; (S)-dihydroorotate from bicarbonate: step 2/3.</text>
</comment>
<keyword evidence="7" id="KW-0808">Transferase</keyword>
<dbReference type="FunFam" id="3.20.20.140:FF:000036">
    <property type="entry name" value="Carbamoyl-phosphate synthase large chain"/>
    <property type="match status" value="1"/>
</dbReference>
<dbReference type="Pfam" id="PF02729">
    <property type="entry name" value="OTCace_N"/>
    <property type="match status" value="1"/>
</dbReference>
<dbReference type="FunFam" id="3.40.50.1370:FF:000002">
    <property type="entry name" value="Aspartate carbamoyltransferase 2"/>
    <property type="match status" value="1"/>
</dbReference>
<dbReference type="SUPFAM" id="SSF56059">
    <property type="entry name" value="Glutathione synthetase ATP-binding domain-like"/>
    <property type="match status" value="2"/>
</dbReference>
<evidence type="ECO:0000256" key="11">
    <source>
        <dbReference type="ARBA" id="ARBA00022801"/>
    </source>
</evidence>
<dbReference type="Gene3D" id="3.20.20.140">
    <property type="entry name" value="Metal-dependent hydrolases"/>
    <property type="match status" value="1"/>
</dbReference>
<dbReference type="PRINTS" id="PR00098">
    <property type="entry name" value="CPSASE"/>
</dbReference>
<dbReference type="FunFam" id="3.50.30.20:FF:000002">
    <property type="entry name" value="Carbamoyl-phosphate synthase 1, mitochondrial"/>
    <property type="match status" value="1"/>
</dbReference>
<dbReference type="InterPro" id="IPR006132">
    <property type="entry name" value="Asp/Orn_carbamoyltranf_P-bd"/>
</dbReference>
<dbReference type="InterPro" id="IPR036480">
    <property type="entry name" value="CarbP_synth_ssu_N_sf"/>
</dbReference>
<protein>
    <submittedName>
        <fullName evidence="28">Dihydroorotase</fullName>
    </submittedName>
</protein>
<comment type="similarity">
    <text evidence="19">In the 2nd section; belongs to the CarB family.</text>
</comment>
<dbReference type="GO" id="GO:0005524">
    <property type="term" value="F:ATP binding"/>
    <property type="evidence" value="ECO:0007669"/>
    <property type="project" value="UniProtKB-UniRule"/>
</dbReference>
<dbReference type="InterPro" id="IPR024403">
    <property type="entry name" value="DHOase_cat"/>
</dbReference>
<dbReference type="Pfam" id="PF02786">
    <property type="entry name" value="CPSase_L_D2"/>
    <property type="match status" value="2"/>
</dbReference>
<dbReference type="PANTHER" id="PTHR11405">
    <property type="entry name" value="CARBAMOYLTRANSFERASE FAMILY MEMBER"/>
    <property type="match status" value="1"/>
</dbReference>
<dbReference type="InterPro" id="IPR002474">
    <property type="entry name" value="CarbamoylP_synth_ssu_N"/>
</dbReference>
<dbReference type="GO" id="GO:0006207">
    <property type="term" value="P:'de novo' pyrimidine nucleobase biosynthetic process"/>
    <property type="evidence" value="ECO:0007669"/>
    <property type="project" value="InterPro"/>
</dbReference>
<comment type="pathway">
    <text evidence="2">Pyrimidine metabolism; UMP biosynthesis via de novo pathway; (S)-dihydroorotate from bicarbonate: step 1/3.</text>
</comment>
<dbReference type="InterPro" id="IPR006274">
    <property type="entry name" value="CarbamoylP_synth_ssu"/>
</dbReference>
<dbReference type="Pfam" id="PF02142">
    <property type="entry name" value="MGS"/>
    <property type="match status" value="1"/>
</dbReference>
<dbReference type="SUPFAM" id="SSF48108">
    <property type="entry name" value="Carbamoyl phosphate synthetase, large subunit connection domain"/>
    <property type="match status" value="1"/>
</dbReference>
<comment type="catalytic activity">
    <reaction evidence="20">
        <text>hydrogencarbonate + NH4(+) + 2 ATP = carbamoyl phosphate + 2 ADP + phosphate + 2 H(+)</text>
        <dbReference type="Rhea" id="RHEA:18029"/>
        <dbReference type="ChEBI" id="CHEBI:15378"/>
        <dbReference type="ChEBI" id="CHEBI:17544"/>
        <dbReference type="ChEBI" id="CHEBI:28938"/>
        <dbReference type="ChEBI" id="CHEBI:30616"/>
        <dbReference type="ChEBI" id="CHEBI:43474"/>
        <dbReference type="ChEBI" id="CHEBI:58228"/>
        <dbReference type="ChEBI" id="CHEBI:456216"/>
        <dbReference type="EC" id="6.3.4.16"/>
    </reaction>
</comment>
<keyword evidence="12" id="KW-0862">Zinc</keyword>
<dbReference type="InterPro" id="IPR005479">
    <property type="entry name" value="CPAse_ATP-bd"/>
</dbReference>
<dbReference type="SUPFAM" id="SSF51338">
    <property type="entry name" value="Composite domain of metallo-dependent hydrolases"/>
    <property type="match status" value="1"/>
</dbReference>
<evidence type="ECO:0000256" key="2">
    <source>
        <dbReference type="ARBA" id="ARBA00004812"/>
    </source>
</evidence>
<dbReference type="InterPro" id="IPR058047">
    <property type="entry name" value="CPSase_preATP-grasp"/>
</dbReference>
<dbReference type="KEGG" id="dfa:DFA_05982"/>
<dbReference type="Gene3D" id="3.40.50.20">
    <property type="match status" value="2"/>
</dbReference>
<dbReference type="FunFam" id="3.40.50.1370:FF:000005">
    <property type="entry name" value="CAD protein-like isoform X1"/>
    <property type="match status" value="1"/>
</dbReference>
<reference evidence="29" key="1">
    <citation type="journal article" date="2011" name="Genome Res.">
        <title>Phylogeny-wide analysis of social amoeba genomes highlights ancient origins for complex intercellular communication.</title>
        <authorList>
            <person name="Heidel A.J."/>
            <person name="Lawal H.M."/>
            <person name="Felder M."/>
            <person name="Schilde C."/>
            <person name="Helps N.R."/>
            <person name="Tunggal B."/>
            <person name="Rivero F."/>
            <person name="John U."/>
            <person name="Schleicher M."/>
            <person name="Eichinger L."/>
            <person name="Platzer M."/>
            <person name="Noegel A.A."/>
            <person name="Schaap P."/>
            <person name="Gloeckner G."/>
        </authorList>
    </citation>
    <scope>NUCLEOTIDE SEQUENCE [LARGE SCALE GENOMIC DNA]</scope>
    <source>
        <strain evidence="29">SH3</strain>
    </source>
</reference>
<dbReference type="Gene3D" id="3.50.30.20">
    <property type="entry name" value="Carbamoyl-phosphate synthase small subunit, N-terminal domain"/>
    <property type="match status" value="1"/>
</dbReference>
<dbReference type="SUPFAM" id="SSF53671">
    <property type="entry name" value="Aspartate/ornithine carbamoyltransferase"/>
    <property type="match status" value="1"/>
</dbReference>
<dbReference type="PROSITE" id="PS00483">
    <property type="entry name" value="DIHYDROOROTASE_2"/>
    <property type="match status" value="1"/>
</dbReference>
<dbReference type="SMART" id="SM00851">
    <property type="entry name" value="MGS"/>
    <property type="match status" value="1"/>
</dbReference>
<keyword evidence="10 25" id="KW-0547">Nucleotide-binding</keyword>
<keyword evidence="13 25" id="KW-0067">ATP-binding</keyword>
<dbReference type="Pfam" id="PF00117">
    <property type="entry name" value="GATase"/>
    <property type="match status" value="1"/>
</dbReference>
<dbReference type="UniPathway" id="UPA00070">
    <property type="reaction ID" value="UER00115"/>
</dbReference>
<evidence type="ECO:0000256" key="17">
    <source>
        <dbReference type="ARBA" id="ARBA00043979"/>
    </source>
</evidence>
<dbReference type="HAMAP" id="MF_01209">
    <property type="entry name" value="CPSase_S_chain"/>
    <property type="match status" value="1"/>
</dbReference>
<sequence>MDRHLNRKKGYLILEDGVKYEGFVFGATKSVNGECVFTTGMVGYPEAISDPSYTGQILVFSYPLIGNYGVPSFGEVDPNSKLPVNFESDKAHVQAIICSDYTDDYSHWAAESSLSEWLESAGIPGLYGIDTRSLITHIRVKGSLMGKVIVEGCEPEAKIPFEDINLRNLVAEVSTKQIRTFQAAPNVRKNKRVIVLDCGVKYNQLRILLNRGMDLKVVPWDYDVLANEKDEEWDGLFISNGPGDPSLCTTAINNIRKVLNLSKPKPVFGVCMGNQLLGLAAGAKTHKMPFGNRGLNQPCVDQISGRCHITSQNHGFVIDTDSLPKESGWNAYFINANDQSNEGIYHKDKPFSSVQFHPEARAGPTDTEYLFDNFVQNVLGVEWTSPMNKSKIIETPKGITKVLLLGSGGLSIGQAGEFDYSGSQAIKALKEEGIKTVLINPNIATVQTSPGLADKVYFLPVNAASVTKVIINEKPDGILVTFGGQTALNCGIELYKSGILEKYNVKVMGTPIDTIISTEDRGIFAEKLAEINERIAPSEACNTMEESLESAKKIGYPVIVRAAYCLGGLGSGFANNPEELTALVTEALATSTQVLIEKSLKGWKEIEYEVLRDSHDNCITVCNMENFDPLGIHTGESIVVAPSQTLTDREYQMLREVAIKTVRHLGVVGECNIQYALNPDNEEYCIIEVNARLSRSSALASKATGYPLAFISAKVALGYDLATLRNNITKKTTACFEPSLDYLVVKMPRWDLKKFSRVSPKISSSMKSVGEVMSIGRKFEEAIQKAIRMVTDNSVDGFAPGIYPTSDEELEHPTNNRILVLASAFADGYTVERVHQLTKIDRWFLTKLKDIIDLENRMVKMNSGELPRNVMLYAKQQGFSDKQIGRAIGTTELAVREMRKKMDIIPFIKHIDTVAAEFPAQNNYLYMTYNAQDDDIEIKDKAYITLGSGAYRIGSSVEFDWCAVSCIRTLRKLGQKSIMINFNPETVSTDYDECDYLFFEELSLERVMDIYEVGGPDSNNGVILSVGGQIPNNLAIPLSRCNVKVLGTHPDSIDSAENRYKFSRMLDAIGIDQPLWKELTSVDDTKEFCETVGFPCLVRPSYVLSGAAMNVVNSSSELEAFLTEAAAVSRDYPVVISKFIQEAKEIEIDAVADNGQIVLFAISEHVENAGVHSGDATIVCPAQDLDANTIAKIEETARKIAAALAVSGPFNIQFIAKNNEIKVIECNLRCSRSFPFVSKTLNVDFIELATKIIIQADYKIPQLDQPNFVGVKVPQFSFIRLKGADPVLGVEMASTGEVACFGNTREEAYIKGLISTGFRVPEKNVLLSIGSFKEKQEFLSSARKLVDQGYVLFGTKGTADFYTENNVECMQLDWDEEGQGDNITKKMTDNTIHLFINLPSKNKYRRPSSFMSRGYSLRRVAVDFQVPLITNIKCAKLFVESIAFMRGPMALDRVDCRSSSKTITLPGLVDVHVHLRDPGATHKEDWDSGTAAALAGGFTIVGAMPNTSPAIMDHDTFELAKSLASSKARCDYGIFLGATITNTTLLNALAPESMGVKMYLEETFATLPLRDDLNAWKEHVINWNSPFPICVHADGRNLAAILFLGHLYNKHIHVCHVSHKEEVDLIRDAKLRGVHVTCEVSPHHLVLCQKDIERIGSGQSEVRPKLGTEEDRQALWDNLDYIDMIATDHAPHTYEEKISAKPPPGFPGLETSLPLMLTAVHEGRLTLQRLREMMHDNPIRIFNLPEQPNTYIEVDMDEEWVIPKKLGFTRCGWTPFSGLKVRGRVTRVVLRGKLAYLDGKVIAQPGYGQNVRTLVPTTPREVSSSLAVPAVPVESSPKKQPAQSMTSPNVLPLVGTLIKKDNAIQLFHPHDSASLSAMKHIYTVKQFDRKILHNLFGLAHEMRLQVKKSGGSDALKGKVLATLFYEPSTRTQCSFSAAFERLGGSVIAIDSASSSVVKGESLADTVRTLECYADAICIRHPQVGAIDTAIKYAKKPIINAGDGVGEHPTQALLDVFTIREELGTVNGLTITVIGDLKNGRTVHSLVHLLSLYQVKINYVSPASLAMPEKIIKELTEKGIEQHIYTKLTNEVLSNTNVLYVTRVQKERFQDLAEYEAVKDSFIITPHTLTHAMDNMIVMHPLPRVNEISQDVDSDPRAAYFRQMENGIEGREDGDKMDKSVLDIKENDNEIELGAELVLIQPHNIRNAGVSKDCFEASYNRI</sequence>
<evidence type="ECO:0000256" key="25">
    <source>
        <dbReference type="PROSITE-ProRule" id="PRU00409"/>
    </source>
</evidence>
<dbReference type="GO" id="GO:0016597">
    <property type="term" value="F:amino acid binding"/>
    <property type="evidence" value="ECO:0007669"/>
    <property type="project" value="InterPro"/>
</dbReference>
<dbReference type="GO" id="GO:0005951">
    <property type="term" value="C:carbamoyl-phosphate synthase complex"/>
    <property type="evidence" value="ECO:0007669"/>
    <property type="project" value="TreeGrafter"/>
</dbReference>
<keyword evidence="11" id="KW-0378">Hydrolase</keyword>
<dbReference type="InterPro" id="IPR036914">
    <property type="entry name" value="MGS-like_dom_sf"/>
</dbReference>
<dbReference type="FunFam" id="3.40.50.20:FF:000001">
    <property type="entry name" value="Carbamoyl-phosphate synthase large chain"/>
    <property type="match status" value="1"/>
</dbReference>
<evidence type="ECO:0000259" key="26">
    <source>
        <dbReference type="PROSITE" id="PS50975"/>
    </source>
</evidence>
<keyword evidence="6" id="KW-0436">Ligase</keyword>
<evidence type="ECO:0000256" key="22">
    <source>
        <dbReference type="ARBA" id="ARBA00048816"/>
    </source>
</evidence>
<dbReference type="RefSeq" id="XP_004361697.1">
    <property type="nucleotide sequence ID" value="XM_004361640.1"/>
</dbReference>
<gene>
    <name evidence="28" type="primary">pyr1-3</name>
    <name evidence="28" type="ORF">DFA_05982</name>
</gene>
<feature type="domain" description="ATP-grasp" evidence="26">
    <location>
        <begin position="1063"/>
        <end position="1254"/>
    </location>
</feature>
<keyword evidence="8" id="KW-0479">Metal-binding</keyword>
<dbReference type="InterPro" id="IPR036897">
    <property type="entry name" value="CarbamoylP_synth_lsu_oligo_sf"/>
</dbReference>
<proteinExistence type="inferred from homology"/>
<keyword evidence="15" id="KW-0511">Multifunctional enzyme</keyword>
<dbReference type="Proteomes" id="UP000007797">
    <property type="component" value="Unassembled WGS sequence"/>
</dbReference>
<dbReference type="NCBIfam" id="TIGR01369">
    <property type="entry name" value="CPSaseII_lrg"/>
    <property type="match status" value="1"/>
</dbReference>
<dbReference type="InterPro" id="IPR006131">
    <property type="entry name" value="Asp_carbamoyltransf_Asp/Orn-bd"/>
</dbReference>
<evidence type="ECO:0000256" key="8">
    <source>
        <dbReference type="ARBA" id="ARBA00022723"/>
    </source>
</evidence>
<dbReference type="InterPro" id="IPR036901">
    <property type="entry name" value="Asp/Orn_carbamoylTrfase_sf"/>
</dbReference>
<dbReference type="GO" id="GO:0004151">
    <property type="term" value="F:dihydroorotase activity"/>
    <property type="evidence" value="ECO:0007669"/>
    <property type="project" value="UniProtKB-EC"/>
</dbReference>
<dbReference type="PRINTS" id="PR00099">
    <property type="entry name" value="CPSGATASE"/>
</dbReference>
<evidence type="ECO:0000256" key="18">
    <source>
        <dbReference type="ARBA" id="ARBA00043984"/>
    </source>
</evidence>
<dbReference type="EMBL" id="GL883007">
    <property type="protein sequence ID" value="EGG23846.1"/>
    <property type="molecule type" value="Genomic_DNA"/>
</dbReference>
<comment type="similarity">
    <text evidence="17">In the C-terminal section; belongs to the aspartate/ornithine carbamoyltransferase superfamily. ATCase family.</text>
</comment>
<dbReference type="Pfam" id="PF02787">
    <property type="entry name" value="CPSase_L_D3"/>
    <property type="match status" value="1"/>
</dbReference>
<feature type="domain" description="MGS-like" evidence="27">
    <location>
        <begin position="1318"/>
        <end position="1463"/>
    </location>
</feature>
<dbReference type="NCBIfam" id="NF009455">
    <property type="entry name" value="PRK12815.1"/>
    <property type="match status" value="1"/>
</dbReference>
<dbReference type="InterPro" id="IPR006130">
    <property type="entry name" value="Asp/Orn_carbamoylTrfase"/>
</dbReference>
<dbReference type="SUPFAM" id="SSF52021">
    <property type="entry name" value="Carbamoyl phosphate synthetase, small subunit N-terminal domain"/>
    <property type="match status" value="1"/>
</dbReference>
<comment type="subunit">
    <text evidence="5">Homohexamer.</text>
</comment>
<dbReference type="Gene3D" id="1.10.1030.10">
    <property type="entry name" value="Carbamoyl-phosphate synthetase, large subunit oligomerisation domain"/>
    <property type="match status" value="1"/>
</dbReference>
<dbReference type="FunFam" id="3.40.50.1380:FF:000005">
    <property type="entry name" value="CAD protein-like isoform X1"/>
    <property type="match status" value="1"/>
</dbReference>
<accession>F4PJS2</accession>
<comment type="similarity">
    <text evidence="18">In the N-terminal section; belongs to the CarA family.</text>
</comment>
<dbReference type="Pfam" id="PF12890">
    <property type="entry name" value="DHOase"/>
    <property type="match status" value="1"/>
</dbReference>
<evidence type="ECO:0000256" key="13">
    <source>
        <dbReference type="ARBA" id="ARBA00022840"/>
    </source>
</evidence>
<dbReference type="Gene3D" id="3.40.50.880">
    <property type="match status" value="1"/>
</dbReference>
<dbReference type="GO" id="GO:0044205">
    <property type="term" value="P:'de novo' UMP biosynthetic process"/>
    <property type="evidence" value="ECO:0007669"/>
    <property type="project" value="UniProtKB-UniPathway"/>
</dbReference>
<evidence type="ECO:0000256" key="20">
    <source>
        <dbReference type="ARBA" id="ARBA00047359"/>
    </source>
</evidence>
<dbReference type="FunFam" id="3.40.50.20:FF:000002">
    <property type="entry name" value="Carbamoyl-phosphate synthase large chain"/>
    <property type="match status" value="1"/>
</dbReference>
<comment type="catalytic activity">
    <reaction evidence="21">
        <text>(S)-dihydroorotate + H2O = N-carbamoyl-L-aspartate + H(+)</text>
        <dbReference type="Rhea" id="RHEA:24296"/>
        <dbReference type="ChEBI" id="CHEBI:15377"/>
        <dbReference type="ChEBI" id="CHEBI:15378"/>
        <dbReference type="ChEBI" id="CHEBI:30864"/>
        <dbReference type="ChEBI" id="CHEBI:32814"/>
        <dbReference type="EC" id="3.5.2.3"/>
    </reaction>
</comment>
<dbReference type="NCBIfam" id="TIGR01368">
    <property type="entry name" value="CPSaseIIsmall"/>
    <property type="match status" value="1"/>
</dbReference>
<evidence type="ECO:0000259" key="27">
    <source>
        <dbReference type="PROSITE" id="PS51855"/>
    </source>
</evidence>
<dbReference type="CDD" id="cd01316">
    <property type="entry name" value="CAD_DHOase"/>
    <property type="match status" value="1"/>
</dbReference>
<dbReference type="InterPro" id="IPR002082">
    <property type="entry name" value="Asp_carbamoyltransf"/>
</dbReference>
<evidence type="ECO:0000256" key="9">
    <source>
        <dbReference type="ARBA" id="ARBA00022737"/>
    </source>
</evidence>
<dbReference type="Pfam" id="PF00988">
    <property type="entry name" value="CPSase_sm_chain"/>
    <property type="match status" value="1"/>
</dbReference>
<dbReference type="GO" id="GO:0006526">
    <property type="term" value="P:L-arginine biosynthetic process"/>
    <property type="evidence" value="ECO:0007669"/>
    <property type="project" value="TreeGrafter"/>
</dbReference>
<keyword evidence="14" id="KW-0665">Pyrimidine biosynthesis</keyword>
<dbReference type="InterPro" id="IPR005483">
    <property type="entry name" value="CPSase_dom"/>
</dbReference>
<dbReference type="GO" id="GO:0046872">
    <property type="term" value="F:metal ion binding"/>
    <property type="evidence" value="ECO:0007669"/>
    <property type="project" value="UniProtKB-KW"/>
</dbReference>
<dbReference type="PROSITE" id="PS00097">
    <property type="entry name" value="CARBAMOYLTRANSFERASE"/>
    <property type="match status" value="1"/>
</dbReference>
<evidence type="ECO:0000256" key="3">
    <source>
        <dbReference type="ARBA" id="ARBA00004852"/>
    </source>
</evidence>
<dbReference type="InterPro" id="IPR011059">
    <property type="entry name" value="Metal-dep_hydrolase_composite"/>
</dbReference>
<dbReference type="FunFam" id="1.10.1030.10:FF:000001">
    <property type="entry name" value="Carbamoyl-phosphate synthase large chain"/>
    <property type="match status" value="1"/>
</dbReference>
<dbReference type="InterPro" id="IPR011761">
    <property type="entry name" value="ATP-grasp"/>
</dbReference>
<dbReference type="Gene3D" id="3.30.470.20">
    <property type="entry name" value="ATP-grasp fold, B domain"/>
    <property type="match status" value="2"/>
</dbReference>
<dbReference type="OMA" id="WSPFNGK"/>
<evidence type="ECO:0000256" key="5">
    <source>
        <dbReference type="ARBA" id="ARBA00011643"/>
    </source>
</evidence>
<dbReference type="SUPFAM" id="SSF52335">
    <property type="entry name" value="Methylglyoxal synthase-like"/>
    <property type="match status" value="1"/>
</dbReference>
<comment type="pathway">
    <text evidence="4">Pyrimidine metabolism; UMP biosynthesis via de novo pathway; (S)-dihydroorotate from bicarbonate: step 3/3.</text>
</comment>
<dbReference type="SMART" id="SM01096">
    <property type="entry name" value="CPSase_L_D3"/>
    <property type="match status" value="1"/>
</dbReference>
<dbReference type="SMART" id="SM01097">
    <property type="entry name" value="CPSase_sm_chain"/>
    <property type="match status" value="1"/>
</dbReference>
<dbReference type="Gene3D" id="3.40.50.1370">
    <property type="entry name" value="Aspartate/ornithine carbamoyltransferase"/>
    <property type="match status" value="2"/>
</dbReference>
<dbReference type="GO" id="GO:0004088">
    <property type="term" value="F:carbamoyl-phosphate synthase (glutamine-hydrolyzing) activity"/>
    <property type="evidence" value="ECO:0007669"/>
    <property type="project" value="UniProtKB-EC"/>
</dbReference>
<dbReference type="Gene3D" id="3.30.1490.20">
    <property type="entry name" value="ATP-grasp fold, A domain"/>
    <property type="match status" value="1"/>
</dbReference>
<evidence type="ECO:0000256" key="24">
    <source>
        <dbReference type="ARBA" id="ARBA00049534"/>
    </source>
</evidence>
<dbReference type="InterPro" id="IPR029062">
    <property type="entry name" value="Class_I_gatase-like"/>
</dbReference>
<dbReference type="GO" id="GO:0004087">
    <property type="term" value="F:carbamoyl-phosphate synthase (ammonia) activity"/>
    <property type="evidence" value="ECO:0007669"/>
    <property type="project" value="UniProtKB-EC"/>
</dbReference>
<feature type="domain" description="ATP-grasp" evidence="26">
    <location>
        <begin position="525"/>
        <end position="717"/>
    </location>
</feature>
<evidence type="ECO:0000256" key="7">
    <source>
        <dbReference type="ARBA" id="ARBA00022679"/>
    </source>
</evidence>
<evidence type="ECO:0000256" key="15">
    <source>
        <dbReference type="ARBA" id="ARBA00023268"/>
    </source>
</evidence>
<dbReference type="InterPro" id="IPR035686">
    <property type="entry name" value="CPSase_GATase1"/>
</dbReference>
<dbReference type="InterPro" id="IPR032466">
    <property type="entry name" value="Metal_Hydrolase"/>
</dbReference>
<dbReference type="STRING" id="1054147.F4PJS2"/>
<dbReference type="Pfam" id="PF25596">
    <property type="entry name" value="CPSase_L_D1"/>
    <property type="match status" value="2"/>
</dbReference>
<dbReference type="Gene3D" id="3.40.50.1380">
    <property type="entry name" value="Methylglyoxal synthase-like domain"/>
    <property type="match status" value="1"/>
</dbReference>
<dbReference type="PRINTS" id="PR00101">
    <property type="entry name" value="ATCASE"/>
</dbReference>
<comment type="cofactor">
    <cofactor evidence="1">
        <name>Zn(2+)</name>
        <dbReference type="ChEBI" id="CHEBI:29105"/>
    </cofactor>
</comment>
<name>F4PJS2_CACFS</name>
<evidence type="ECO:0000256" key="12">
    <source>
        <dbReference type="ARBA" id="ARBA00022833"/>
    </source>
</evidence>
<evidence type="ECO:0000256" key="16">
    <source>
        <dbReference type="ARBA" id="ARBA00043968"/>
    </source>
</evidence>
<dbReference type="CDD" id="cd01744">
    <property type="entry name" value="GATase1_CPSase"/>
    <property type="match status" value="1"/>
</dbReference>
<dbReference type="PROSITE" id="PS00482">
    <property type="entry name" value="DIHYDROOROTASE_1"/>
    <property type="match status" value="1"/>
</dbReference>
<dbReference type="FunFam" id="3.30.470.20:FF:000001">
    <property type="entry name" value="Carbamoyl-phosphate synthase large chain"/>
    <property type="match status" value="1"/>
</dbReference>
<evidence type="ECO:0000256" key="4">
    <source>
        <dbReference type="ARBA" id="ARBA00004880"/>
    </source>
</evidence>
<dbReference type="SUPFAM" id="SSF52440">
    <property type="entry name" value="PreATP-grasp domain"/>
    <property type="match status" value="2"/>
</dbReference>